<dbReference type="Proteomes" id="UP001224325">
    <property type="component" value="Chromosome"/>
</dbReference>
<dbReference type="AlphaFoldDB" id="A0AAU7EAW7"/>
<name>A0AAU7EAW7_9FLAO</name>
<evidence type="ECO:0000313" key="3">
    <source>
        <dbReference type="Proteomes" id="UP001224325"/>
    </source>
</evidence>
<protein>
    <submittedName>
        <fullName evidence="2">Phage abortive infection protein</fullName>
    </submittedName>
</protein>
<keyword evidence="3" id="KW-1185">Reference proteome</keyword>
<dbReference type="Pfam" id="PF16872">
    <property type="entry name" value="putAbiC"/>
    <property type="match status" value="1"/>
</dbReference>
<accession>A0AAU7EAW7</accession>
<evidence type="ECO:0000256" key="1">
    <source>
        <dbReference type="SAM" id="Phobius"/>
    </source>
</evidence>
<dbReference type="RefSeq" id="WP_308990807.1">
    <property type="nucleotide sequence ID" value="NZ_CP155618.1"/>
</dbReference>
<gene>
    <name evidence="2" type="ORF">QLS71_012785</name>
</gene>
<dbReference type="EMBL" id="CP155618">
    <property type="protein sequence ID" value="XBL13194.1"/>
    <property type="molecule type" value="Genomic_DNA"/>
</dbReference>
<keyword evidence="1" id="KW-0472">Membrane</keyword>
<reference evidence="2" key="1">
    <citation type="submission" date="2024-04" db="EMBL/GenBank/DDBJ databases">
        <title>Mariniflexile litorale, isolated from the shallow sediments of the Sea of Japan.</title>
        <authorList>
            <person name="Romanenko L."/>
            <person name="Isaeva M."/>
        </authorList>
    </citation>
    <scope>NUCLEOTIDE SEQUENCE [LARGE SCALE GENOMIC DNA]</scope>
    <source>
        <strain evidence="2">KMM 9835</strain>
    </source>
</reference>
<keyword evidence="1" id="KW-1133">Transmembrane helix</keyword>
<organism evidence="2 3">
    <name type="scientific">Mariniflexile litorale</name>
    <dbReference type="NCBI Taxonomy" id="3045158"/>
    <lineage>
        <taxon>Bacteria</taxon>
        <taxon>Pseudomonadati</taxon>
        <taxon>Bacteroidota</taxon>
        <taxon>Flavobacteriia</taxon>
        <taxon>Flavobacteriales</taxon>
        <taxon>Flavobacteriaceae</taxon>
        <taxon>Mariniflexile</taxon>
    </lineage>
</organism>
<sequence>MNTKSKKNDYTLILLISISIILLGYSAIYLINYYSNNNILIYFPESVSSDGKKLNPNEIGDTIGGILNPIIGFTASILTFLAFYIQFKANKQQKELFRQELDSNKFESQFYEMLRLHKENVNEINIKLTFDSKTRNEIHIQTEDVSGRECFKYFLEELKIIYFVAKKSINLITHDKAINIAYSIFFHGIGVFINKPIYTKEEREFYEILKSLEYINDGNRNIGTRGNKHKFNDYVSEKSNYYGAKVLNYDLFQGHSANLAHYYRHLYQTVKFIANQNDQFLTYEQKRNYLRILRSQLSNQEQAMLFYNWKSDFGHGWQNKTNKYFTDYRMIHNLYNDLLISDFDLKVIFDIENLNYKKEINRTNDSLFEFQDWSTHIHNDL</sequence>
<feature type="transmembrane region" description="Helical" evidence="1">
    <location>
        <begin position="12"/>
        <end position="34"/>
    </location>
</feature>
<dbReference type="KEGG" id="mlil:QLS71_012785"/>
<keyword evidence="1" id="KW-0812">Transmembrane</keyword>
<evidence type="ECO:0000313" key="2">
    <source>
        <dbReference type="EMBL" id="XBL13194.1"/>
    </source>
</evidence>
<proteinExistence type="predicted"/>
<feature type="transmembrane region" description="Helical" evidence="1">
    <location>
        <begin position="66"/>
        <end position="85"/>
    </location>
</feature>
<dbReference type="InterPro" id="IPR031709">
    <property type="entry name" value="PutAbiC"/>
</dbReference>